<dbReference type="AlphaFoldDB" id="A0A5E7JT17"/>
<sequence>MYDLLCYRLIRGFGYVVGNRLQKAAHRFFVINRKSAIPLHHYFFFLAQLTNLMRRSDACNDVENIKANGMQRFQITGIRPALVSFVAPLRVPSYATYLGHFLLFQAQSTPFFTQAFARTQFREFTRRQIFQTLAPLQDK</sequence>
<gene>
    <name evidence="1" type="ORF">PS870_02377</name>
</gene>
<name>A0A5E7JT17_PSEFL</name>
<evidence type="ECO:0000313" key="2">
    <source>
        <dbReference type="Proteomes" id="UP000349468"/>
    </source>
</evidence>
<dbReference type="Proteomes" id="UP000349468">
    <property type="component" value="Unassembled WGS sequence"/>
</dbReference>
<accession>A0A5E7JT17</accession>
<dbReference type="EMBL" id="CABVIK010000006">
    <property type="protein sequence ID" value="VVO92178.1"/>
    <property type="molecule type" value="Genomic_DNA"/>
</dbReference>
<organism evidence="1 2">
    <name type="scientific">Pseudomonas fluorescens</name>
    <dbReference type="NCBI Taxonomy" id="294"/>
    <lineage>
        <taxon>Bacteria</taxon>
        <taxon>Pseudomonadati</taxon>
        <taxon>Pseudomonadota</taxon>
        <taxon>Gammaproteobacteria</taxon>
        <taxon>Pseudomonadales</taxon>
        <taxon>Pseudomonadaceae</taxon>
        <taxon>Pseudomonas</taxon>
    </lineage>
</organism>
<protein>
    <submittedName>
        <fullName evidence="1">Uncharacterized protein</fullName>
    </submittedName>
</protein>
<evidence type="ECO:0000313" key="1">
    <source>
        <dbReference type="EMBL" id="VVO92178.1"/>
    </source>
</evidence>
<reference evidence="1 2" key="1">
    <citation type="submission" date="2019-09" db="EMBL/GenBank/DDBJ databases">
        <authorList>
            <person name="Chandra G."/>
            <person name="Truman W A."/>
        </authorList>
    </citation>
    <scope>NUCLEOTIDE SEQUENCE [LARGE SCALE GENOMIC DNA]</scope>
    <source>
        <strain evidence="1">PS870</strain>
    </source>
</reference>
<proteinExistence type="predicted"/>